<evidence type="ECO:0000256" key="1">
    <source>
        <dbReference type="SAM" id="MobiDB-lite"/>
    </source>
</evidence>
<protein>
    <submittedName>
        <fullName evidence="3">Uncharacterized protein</fullName>
    </submittedName>
</protein>
<feature type="compositionally biased region" description="Polar residues" evidence="1">
    <location>
        <begin position="1"/>
        <end position="12"/>
    </location>
</feature>
<dbReference type="EMBL" id="JAQIZT010000011">
    <property type="protein sequence ID" value="KAJ6978429.1"/>
    <property type="molecule type" value="Genomic_DNA"/>
</dbReference>
<dbReference type="EMBL" id="JAQIZT010000011">
    <property type="protein sequence ID" value="KAJ6978433.1"/>
    <property type="molecule type" value="Genomic_DNA"/>
</dbReference>
<evidence type="ECO:0000313" key="4">
    <source>
        <dbReference type="Proteomes" id="UP001164929"/>
    </source>
</evidence>
<dbReference type="Proteomes" id="UP001164929">
    <property type="component" value="Chromosome 11"/>
</dbReference>
<accession>A0AAD6M3V2</accession>
<organism evidence="3 4">
    <name type="scientific">Populus alba x Populus x berolinensis</name>
    <dbReference type="NCBI Taxonomy" id="444605"/>
    <lineage>
        <taxon>Eukaryota</taxon>
        <taxon>Viridiplantae</taxon>
        <taxon>Streptophyta</taxon>
        <taxon>Embryophyta</taxon>
        <taxon>Tracheophyta</taxon>
        <taxon>Spermatophyta</taxon>
        <taxon>Magnoliopsida</taxon>
        <taxon>eudicotyledons</taxon>
        <taxon>Gunneridae</taxon>
        <taxon>Pentapetalae</taxon>
        <taxon>rosids</taxon>
        <taxon>fabids</taxon>
        <taxon>Malpighiales</taxon>
        <taxon>Salicaceae</taxon>
        <taxon>Saliceae</taxon>
        <taxon>Populus</taxon>
    </lineage>
</organism>
<feature type="compositionally biased region" description="Basic and acidic residues" evidence="1">
    <location>
        <begin position="22"/>
        <end position="37"/>
    </location>
</feature>
<gene>
    <name evidence="2" type="ORF">NC653_026738</name>
    <name evidence="3" type="ORF">NC653_026742</name>
</gene>
<feature type="region of interest" description="Disordered" evidence="1">
    <location>
        <begin position="1"/>
        <end position="37"/>
    </location>
</feature>
<dbReference type="AlphaFoldDB" id="A0AAD6M3V2"/>
<reference evidence="3" key="1">
    <citation type="journal article" date="2023" name="Mol. Ecol. Resour.">
        <title>Chromosome-level genome assembly of a triploid poplar Populus alba 'Berolinensis'.</title>
        <authorList>
            <person name="Chen S."/>
            <person name="Yu Y."/>
            <person name="Wang X."/>
            <person name="Wang S."/>
            <person name="Zhang T."/>
            <person name="Zhou Y."/>
            <person name="He R."/>
            <person name="Meng N."/>
            <person name="Wang Y."/>
            <person name="Liu W."/>
            <person name="Liu Z."/>
            <person name="Liu J."/>
            <person name="Guo Q."/>
            <person name="Huang H."/>
            <person name="Sederoff R.R."/>
            <person name="Wang G."/>
            <person name="Qu G."/>
            <person name="Chen S."/>
        </authorList>
    </citation>
    <scope>NUCLEOTIDE SEQUENCE</scope>
    <source>
        <strain evidence="3">SC-2020</strain>
    </source>
</reference>
<sequence>MNNRTSPPSHFSNNKERHRPRQEKYITGKERKGERQSVRAAAAYNSLLLNSTAAFLIVNYTPFPYPGYSEALNPISFANHNYNDITARSSHLICSHFHCRGIQ</sequence>
<evidence type="ECO:0000313" key="3">
    <source>
        <dbReference type="EMBL" id="KAJ6978433.1"/>
    </source>
</evidence>
<proteinExistence type="predicted"/>
<comment type="caution">
    <text evidence="3">The sequence shown here is derived from an EMBL/GenBank/DDBJ whole genome shotgun (WGS) entry which is preliminary data.</text>
</comment>
<evidence type="ECO:0000313" key="2">
    <source>
        <dbReference type="EMBL" id="KAJ6978429.1"/>
    </source>
</evidence>
<name>A0AAD6M3V2_9ROSI</name>
<keyword evidence="4" id="KW-1185">Reference proteome</keyword>